<reference evidence="1" key="2">
    <citation type="submission" date="2019-04" db="EMBL/GenBank/DDBJ databases">
        <authorList>
            <person name="Howe K."/>
            <person name="Paulini M."/>
            <person name="Williams G."/>
        </authorList>
    </citation>
    <scope>NUCLEOTIDE SEQUENCE [LARGE SCALE GENOMIC DNA]</scope>
    <source>
        <strain evidence="1">FR3</strain>
    </source>
</reference>
<name>A0A4E9FC57_BRUMA</name>
<dbReference type="EMBL" id="CAAKNF010000193">
    <property type="protein sequence ID" value="VIO93816.1"/>
    <property type="molecule type" value="Genomic_DNA"/>
</dbReference>
<gene>
    <name evidence="1" type="primary">Bm10417</name>
    <name evidence="1" type="ORF">BM_BM10417</name>
</gene>
<accession>A0A4E9FC57</accession>
<dbReference type="WBParaSite" id="Bm10417.1">
    <property type="protein sequence ID" value="Bm10417.1"/>
    <property type="gene ID" value="WBGene00230678"/>
</dbReference>
<proteinExistence type="predicted"/>
<dbReference type="RefSeq" id="XP_001902757.2">
    <property type="nucleotide sequence ID" value="XM_001902722.2"/>
</dbReference>
<keyword evidence="2" id="KW-1185">Reference proteome</keyword>
<protein>
    <submittedName>
        <fullName evidence="3">Bm10417</fullName>
    </submittedName>
</protein>
<dbReference type="AlphaFoldDB" id="A0A4E9FC57"/>
<dbReference type="OrthoDB" id="5865779at2759"/>
<evidence type="ECO:0000313" key="2">
    <source>
        <dbReference type="Proteomes" id="UP000006672"/>
    </source>
</evidence>
<organism evidence="1">
    <name type="scientific">Brugia malayi</name>
    <name type="common">Filarial nematode worm</name>
    <dbReference type="NCBI Taxonomy" id="6279"/>
    <lineage>
        <taxon>Eukaryota</taxon>
        <taxon>Metazoa</taxon>
        <taxon>Ecdysozoa</taxon>
        <taxon>Nematoda</taxon>
        <taxon>Chromadorea</taxon>
        <taxon>Rhabditida</taxon>
        <taxon>Spirurina</taxon>
        <taxon>Spiruromorpha</taxon>
        <taxon>Filarioidea</taxon>
        <taxon>Onchocercidae</taxon>
        <taxon>Brugia</taxon>
    </lineage>
</organism>
<evidence type="ECO:0000313" key="3">
    <source>
        <dbReference type="WBParaSite" id="Bm10417.1"/>
    </source>
</evidence>
<accession>A0A8L7SKV9</accession>
<sequence length="180" mass="20515">MTSNAQKKREYFLRNAEMSLSVPIRRKWYRKVPAMDFQKNTAQGSCSDLRMSTTSNQLIGAVATWHSIHASLMKLGLSSDYVSSGKVMKASSKSSTSSSSRYSTDSFISYISDDSLNGNQTSDESLDDEKLFNCRPRLSVSNLELRSSQLKEMFPGLSEHWRRFSRHTDSFMQCHKIRDD</sequence>
<dbReference type="Proteomes" id="UP000006672">
    <property type="component" value="Unassembled WGS sequence"/>
</dbReference>
<reference evidence="2" key="1">
    <citation type="journal article" date="2007" name="Science">
        <title>Draft genome of the filarial nematode parasite Brugia malayi.</title>
        <authorList>
            <person name="Ghedin E."/>
            <person name="Wang S."/>
            <person name="Spiro D."/>
            <person name="Caler E."/>
            <person name="Zhao Q."/>
            <person name="Crabtree J."/>
            <person name="Allen J.E."/>
            <person name="Delcher A.L."/>
            <person name="Guiliano D.B."/>
            <person name="Miranda-Saavedra D."/>
            <person name="Angiuoli S.V."/>
            <person name="Creasy T."/>
            <person name="Amedeo P."/>
            <person name="Haas B."/>
            <person name="El-Sayed N.M."/>
            <person name="Wortman J.R."/>
            <person name="Feldblyum T."/>
            <person name="Tallon L."/>
            <person name="Schatz M."/>
            <person name="Shumway M."/>
            <person name="Koo H."/>
            <person name="Salzberg S.L."/>
            <person name="Schobel S."/>
            <person name="Pertea M."/>
            <person name="Pop M."/>
            <person name="White O."/>
            <person name="Barton G.J."/>
            <person name="Carlow C.K."/>
            <person name="Crawford M.J."/>
            <person name="Daub J."/>
            <person name="Dimmic M.W."/>
            <person name="Estes C.F."/>
            <person name="Foster J.M."/>
            <person name="Ganatra M."/>
            <person name="Gregory W.F."/>
            <person name="Johnson N.M."/>
            <person name="Jin J."/>
            <person name="Komuniecki R."/>
            <person name="Korf I."/>
            <person name="Kumar S."/>
            <person name="Laney S."/>
            <person name="Li B.W."/>
            <person name="Li W."/>
            <person name="Lindblom T.H."/>
            <person name="Lustigman S."/>
            <person name="Ma D."/>
            <person name="Maina C.V."/>
            <person name="Martin D.M."/>
            <person name="McCarter J.P."/>
            <person name="McReynolds L."/>
            <person name="Mitreva M."/>
            <person name="Nutman T.B."/>
            <person name="Parkinson J."/>
            <person name="Peregrin-Alvarez J.M."/>
            <person name="Poole C."/>
            <person name="Ren Q."/>
            <person name="Saunders L."/>
            <person name="Sluder A.E."/>
            <person name="Smith K."/>
            <person name="Stanke M."/>
            <person name="Unnasch T.R."/>
            <person name="Ware J."/>
            <person name="Wei A.D."/>
            <person name="Weil G."/>
            <person name="Williams D.J."/>
            <person name="Zhang Y."/>
            <person name="Williams S.A."/>
            <person name="Fraser-Liggett C."/>
            <person name="Slatko B."/>
            <person name="Blaxter M.L."/>
            <person name="Scott A.L."/>
        </authorList>
    </citation>
    <scope>NUCLEOTIDE SEQUENCE</scope>
    <source>
        <strain evidence="2">FR3</strain>
    </source>
</reference>
<dbReference type="CTD" id="6106182"/>
<dbReference type="GeneID" id="6106182"/>
<dbReference type="KEGG" id="bmy:BM_BM10417"/>
<reference evidence="3" key="3">
    <citation type="submission" date="2022-04" db="UniProtKB">
        <authorList>
            <consortium name="WormBaseParasite"/>
        </authorList>
    </citation>
    <scope>IDENTIFICATION</scope>
</reference>
<evidence type="ECO:0000313" key="1">
    <source>
        <dbReference type="EMBL" id="VIO93816.1"/>
    </source>
</evidence>